<dbReference type="AlphaFoldDB" id="A0A1E4TCB0"/>
<evidence type="ECO:0000313" key="2">
    <source>
        <dbReference type="Proteomes" id="UP000095023"/>
    </source>
</evidence>
<dbReference type="OrthoDB" id="4093716at2759"/>
<dbReference type="EMBL" id="KV453843">
    <property type="protein sequence ID" value="ODV89400.1"/>
    <property type="molecule type" value="Genomic_DNA"/>
</dbReference>
<proteinExistence type="predicted"/>
<name>A0A1E4TCB0_9ASCO</name>
<feature type="non-terminal residue" evidence="1">
    <location>
        <position position="1"/>
    </location>
</feature>
<protein>
    <submittedName>
        <fullName evidence="1">Uncharacterized protein</fullName>
    </submittedName>
</protein>
<organism evidence="1 2">
    <name type="scientific">Tortispora caseinolytica NRRL Y-17796</name>
    <dbReference type="NCBI Taxonomy" id="767744"/>
    <lineage>
        <taxon>Eukaryota</taxon>
        <taxon>Fungi</taxon>
        <taxon>Dikarya</taxon>
        <taxon>Ascomycota</taxon>
        <taxon>Saccharomycotina</taxon>
        <taxon>Trigonopsidomycetes</taxon>
        <taxon>Trigonopsidales</taxon>
        <taxon>Trigonopsidaceae</taxon>
        <taxon>Tortispora</taxon>
    </lineage>
</organism>
<reference evidence="2" key="1">
    <citation type="submission" date="2016-02" db="EMBL/GenBank/DDBJ databases">
        <title>Comparative genomics of biotechnologically important yeasts.</title>
        <authorList>
            <consortium name="DOE Joint Genome Institute"/>
            <person name="Riley R."/>
            <person name="Haridas S."/>
            <person name="Wolfe K.H."/>
            <person name="Lopes M.R."/>
            <person name="Hittinger C.T."/>
            <person name="Goker M."/>
            <person name="Salamov A."/>
            <person name="Wisecaver J."/>
            <person name="Long T.M."/>
            <person name="Aerts A.L."/>
            <person name="Barry K."/>
            <person name="Choi C."/>
            <person name="Clum A."/>
            <person name="Coughlan A.Y."/>
            <person name="Deshpande S."/>
            <person name="Douglass A.P."/>
            <person name="Hanson S.J."/>
            <person name="Klenk H.-P."/>
            <person name="Labutti K."/>
            <person name="Lapidus A."/>
            <person name="Lindquist E."/>
            <person name="Lipzen A."/>
            <person name="Meier-Kolthoff J.P."/>
            <person name="Ohm R.A."/>
            <person name="Otillar R.P."/>
            <person name="Pangilinan J."/>
            <person name="Peng Y."/>
            <person name="Rokas A."/>
            <person name="Rosa C.A."/>
            <person name="Scheuner C."/>
            <person name="Sibirny A.A."/>
            <person name="Slot J.C."/>
            <person name="Stielow J.B."/>
            <person name="Sun H."/>
            <person name="Kurtzman C.P."/>
            <person name="Blackwell M."/>
            <person name="Jeffries T.W."/>
            <person name="Grigoriev I.V."/>
        </authorList>
    </citation>
    <scope>NUCLEOTIDE SEQUENCE [LARGE SCALE GENOMIC DNA]</scope>
    <source>
        <strain evidence="2">NRRL Y-17796</strain>
    </source>
</reference>
<dbReference type="Proteomes" id="UP000095023">
    <property type="component" value="Unassembled WGS sequence"/>
</dbReference>
<sequence>ACKNGASCHRKFPISCDSSGTSEPNKSMRSVCSDKLILVRFTPTTFARFVISAVLPTPGFPSSRIGLFTCIALIVL</sequence>
<evidence type="ECO:0000313" key="1">
    <source>
        <dbReference type="EMBL" id="ODV89400.1"/>
    </source>
</evidence>
<feature type="non-terminal residue" evidence="1">
    <location>
        <position position="76"/>
    </location>
</feature>
<keyword evidence="2" id="KW-1185">Reference proteome</keyword>
<accession>A0A1E4TCB0</accession>
<gene>
    <name evidence="1" type="ORF">CANCADRAFT_14590</name>
</gene>